<dbReference type="Pfam" id="PF10646">
    <property type="entry name" value="Germane"/>
    <property type="match status" value="1"/>
</dbReference>
<sequence length="171" mass="18000">MRWRGGVLALTALAAVLAPLAGCGVGVRPTGVLDAGEPASGLTRGKRLYYASDTGLRAVPLLDREGDELEAVMKLLAQGPTAAERRQGLTTLLHAASGYTVTGDGPRVTVELTGPYWAQARDQATGQLVCTLASFQSVREAEVRADDVEVTIRPGEGPVLGPLRCAEYLDR</sequence>
<proteinExistence type="predicted"/>
<dbReference type="AlphaFoldDB" id="A0A1V0UEQ2"/>
<evidence type="ECO:0000259" key="1">
    <source>
        <dbReference type="SMART" id="SM00909"/>
    </source>
</evidence>
<dbReference type="OrthoDB" id="3619627at2"/>
<organism evidence="2 3">
    <name type="scientific">Streptomyces violaceoruber</name>
    <dbReference type="NCBI Taxonomy" id="1935"/>
    <lineage>
        <taxon>Bacteria</taxon>
        <taxon>Bacillati</taxon>
        <taxon>Actinomycetota</taxon>
        <taxon>Actinomycetes</taxon>
        <taxon>Kitasatosporales</taxon>
        <taxon>Streptomycetaceae</taxon>
        <taxon>Streptomyces</taxon>
        <taxon>Streptomyces violaceoruber group</taxon>
    </lineage>
</organism>
<dbReference type="EMBL" id="CP020570">
    <property type="protein sequence ID" value="ARF63448.1"/>
    <property type="molecule type" value="Genomic_DNA"/>
</dbReference>
<feature type="domain" description="GerMN" evidence="1">
    <location>
        <begin position="69"/>
        <end position="154"/>
    </location>
</feature>
<dbReference type="STRING" id="1935.B1H20_20265"/>
<protein>
    <recommendedName>
        <fullName evidence="1">GerMN domain-containing protein</fullName>
    </recommendedName>
</protein>
<dbReference type="Proteomes" id="UP000192445">
    <property type="component" value="Chromosome"/>
</dbReference>
<evidence type="ECO:0000313" key="2">
    <source>
        <dbReference type="EMBL" id="ARF63448.1"/>
    </source>
</evidence>
<dbReference type="SMART" id="SM00909">
    <property type="entry name" value="Germane"/>
    <property type="match status" value="1"/>
</dbReference>
<gene>
    <name evidence="2" type="ORF">B1H20_20265</name>
</gene>
<accession>A0A1V0UEQ2</accession>
<name>A0A1V0UEQ2_STRVN</name>
<dbReference type="RefSeq" id="WP_053606332.1">
    <property type="nucleotide sequence ID" value="NZ_CP020570.1"/>
</dbReference>
<dbReference type="InterPro" id="IPR019606">
    <property type="entry name" value="GerMN"/>
</dbReference>
<dbReference type="KEGG" id="svu:B1H20_20265"/>
<reference evidence="2 3" key="1">
    <citation type="submission" date="2017-03" db="EMBL/GenBank/DDBJ databases">
        <title>Complete Genome Sequence of a natural compounds producer, Streptomyces violaceus S21.</title>
        <authorList>
            <person name="Zhong C."/>
            <person name="Zhao Z."/>
            <person name="Fu J."/>
            <person name="Zong G."/>
            <person name="Qin R."/>
            <person name="Cao G."/>
        </authorList>
    </citation>
    <scope>NUCLEOTIDE SEQUENCE [LARGE SCALE GENOMIC DNA]</scope>
    <source>
        <strain evidence="2 3">S21</strain>
    </source>
</reference>
<evidence type="ECO:0000313" key="3">
    <source>
        <dbReference type="Proteomes" id="UP000192445"/>
    </source>
</evidence>